<dbReference type="PROSITE" id="PS50005">
    <property type="entry name" value="TPR"/>
    <property type="match status" value="1"/>
</dbReference>
<keyword evidence="9" id="KW-1185">Reference proteome</keyword>
<comment type="subcellular location">
    <subcellularLocation>
        <location evidence="1">Cell outer membrane</location>
    </subcellularLocation>
</comment>
<dbReference type="OrthoDB" id="9809364at2"/>
<dbReference type="EMBL" id="FZNY01000010">
    <property type="protein sequence ID" value="SNS27609.1"/>
    <property type="molecule type" value="Genomic_DNA"/>
</dbReference>
<dbReference type="InterPro" id="IPR006665">
    <property type="entry name" value="OmpA-like"/>
</dbReference>
<feature type="chain" id="PRO_5012037276" evidence="6">
    <location>
        <begin position="20"/>
        <end position="652"/>
    </location>
</feature>
<name>A0A239D5R4_9FLAO</name>
<dbReference type="Pfam" id="PF00691">
    <property type="entry name" value="OmpA"/>
    <property type="match status" value="1"/>
</dbReference>
<dbReference type="SUPFAM" id="SSF49464">
    <property type="entry name" value="Carboxypeptidase regulatory domain-like"/>
    <property type="match status" value="1"/>
</dbReference>
<dbReference type="PANTHER" id="PTHR30329:SF21">
    <property type="entry name" value="LIPOPROTEIN YIAD-RELATED"/>
    <property type="match status" value="1"/>
</dbReference>
<dbReference type="Gene3D" id="3.30.1330.60">
    <property type="entry name" value="OmpA-like domain"/>
    <property type="match status" value="1"/>
</dbReference>
<dbReference type="PANTHER" id="PTHR30329">
    <property type="entry name" value="STATOR ELEMENT OF FLAGELLAR MOTOR COMPLEX"/>
    <property type="match status" value="1"/>
</dbReference>
<dbReference type="GO" id="GO:0009279">
    <property type="term" value="C:cell outer membrane"/>
    <property type="evidence" value="ECO:0007669"/>
    <property type="project" value="UniProtKB-SubCell"/>
</dbReference>
<evidence type="ECO:0000256" key="1">
    <source>
        <dbReference type="ARBA" id="ARBA00004442"/>
    </source>
</evidence>
<dbReference type="InterPro" id="IPR011990">
    <property type="entry name" value="TPR-like_helical_dom_sf"/>
</dbReference>
<dbReference type="Gene3D" id="1.25.40.10">
    <property type="entry name" value="Tetratricopeptide repeat domain"/>
    <property type="match status" value="1"/>
</dbReference>
<dbReference type="InterPro" id="IPR006664">
    <property type="entry name" value="OMP_bac"/>
</dbReference>
<dbReference type="PROSITE" id="PS51123">
    <property type="entry name" value="OMPA_2"/>
    <property type="match status" value="1"/>
</dbReference>
<dbReference type="RefSeq" id="WP_089373629.1">
    <property type="nucleotide sequence ID" value="NZ_BMEP01000010.1"/>
</dbReference>
<accession>A0A239D5R4</accession>
<dbReference type="Gene3D" id="2.120.10.30">
    <property type="entry name" value="TolB, C-terminal domain"/>
    <property type="match status" value="1"/>
</dbReference>
<evidence type="ECO:0000259" key="7">
    <source>
        <dbReference type="PROSITE" id="PS51123"/>
    </source>
</evidence>
<keyword evidence="3" id="KW-0998">Cell outer membrane</keyword>
<feature type="domain" description="OmpA-like" evidence="7">
    <location>
        <begin position="530"/>
        <end position="652"/>
    </location>
</feature>
<evidence type="ECO:0000256" key="5">
    <source>
        <dbReference type="PROSITE-ProRule" id="PRU00473"/>
    </source>
</evidence>
<feature type="signal peptide" evidence="6">
    <location>
        <begin position="1"/>
        <end position="19"/>
    </location>
</feature>
<dbReference type="Pfam" id="PF07676">
    <property type="entry name" value="PD40"/>
    <property type="match status" value="3"/>
</dbReference>
<dbReference type="InterPro" id="IPR008969">
    <property type="entry name" value="CarboxyPept-like_regulatory"/>
</dbReference>
<dbReference type="CDD" id="cd07185">
    <property type="entry name" value="OmpA_C-like"/>
    <property type="match status" value="1"/>
</dbReference>
<organism evidence="8 9">
    <name type="scientific">Dokdonia pacifica</name>
    <dbReference type="NCBI Taxonomy" id="1627892"/>
    <lineage>
        <taxon>Bacteria</taxon>
        <taxon>Pseudomonadati</taxon>
        <taxon>Bacteroidota</taxon>
        <taxon>Flavobacteriia</taxon>
        <taxon>Flavobacteriales</taxon>
        <taxon>Flavobacteriaceae</taxon>
        <taxon>Dokdonia</taxon>
    </lineage>
</organism>
<dbReference type="PRINTS" id="PR01021">
    <property type="entry name" value="OMPADOMAIN"/>
</dbReference>
<dbReference type="InterPro" id="IPR011659">
    <property type="entry name" value="WD40"/>
</dbReference>
<dbReference type="SUPFAM" id="SSF48452">
    <property type="entry name" value="TPR-like"/>
    <property type="match status" value="1"/>
</dbReference>
<keyword evidence="6" id="KW-0732">Signal</keyword>
<dbReference type="InterPro" id="IPR050330">
    <property type="entry name" value="Bact_OuterMem_StrucFunc"/>
</dbReference>
<evidence type="ECO:0000256" key="4">
    <source>
        <dbReference type="PROSITE-ProRule" id="PRU00339"/>
    </source>
</evidence>
<evidence type="ECO:0000256" key="3">
    <source>
        <dbReference type="ARBA" id="ARBA00023237"/>
    </source>
</evidence>
<reference evidence="8 9" key="1">
    <citation type="submission" date="2017-06" db="EMBL/GenBank/DDBJ databases">
        <authorList>
            <person name="Kim H.J."/>
            <person name="Triplett B.A."/>
        </authorList>
    </citation>
    <scope>NUCLEOTIDE SEQUENCE [LARGE SCALE GENOMIC DNA]</scope>
    <source>
        <strain evidence="8 9">DSM 25597</strain>
    </source>
</reference>
<evidence type="ECO:0000256" key="6">
    <source>
        <dbReference type="SAM" id="SignalP"/>
    </source>
</evidence>
<feature type="repeat" description="TPR" evidence="4">
    <location>
        <begin position="54"/>
        <end position="87"/>
    </location>
</feature>
<sequence length="652" mass="73959">MKKYFILLFILSTPVITTAQESKISKGNKGFDNYDYVNAQDIYQKVADKGYESADLYKRLGDSYYLNASYEKAQVWYEKLINTYADDVEAETYFRYAISLKGTKNYKRSDEIMTRFKELKESDKRAQLFNDDPDYLRTIDRYKDTYKVTETSINSGYSDFGTALYNDKLIFSSAKDTGFFVKRIHAWNGQPFLDLYEVPLEMVSNEEATYRDAKKFNKSVNSPYHESTPTFTKDGNTIYFTRNNYNNGVYRDDINGTNKLKIYKATKDDNGKWRDIEELPFSSDNYTIAHPALSPDEKRLYFSSDMPGTFGDADLWYVTIMDDGTYSAPVNLGNDINTEGRESYPFISDENNLYFASNGHLGLGGLDIFRATVGNNGEVSEIINLGEPVNTTSDDFSFIINTASNVGFLSSNRGNEAGNDDIYMLERIKTPPPPCIITLKGLVTDKDTGEKIDNATVTLYDTNKNVFGTDVTDASATFSFDPSCDKEMLVRAEKEGYIPDEKIITIPATSAELEALLQLEKKDKPLEPGKDLSDILNLNPIYFDFDRFNIRPDAAEELAKVLVVMEENPTIRIDVRSHTDSRGNDSYNQRLSQNRNDATIQWLVDKGINRSRLTGRGYGESSPVNECTNNVACSEAAHQDNRRSEFIILGDR</sequence>
<dbReference type="SUPFAM" id="SSF103088">
    <property type="entry name" value="OmpA-like"/>
    <property type="match status" value="1"/>
</dbReference>
<evidence type="ECO:0000313" key="8">
    <source>
        <dbReference type="EMBL" id="SNS27609.1"/>
    </source>
</evidence>
<dbReference type="InterPro" id="IPR036737">
    <property type="entry name" value="OmpA-like_sf"/>
</dbReference>
<keyword evidence="2 5" id="KW-0472">Membrane</keyword>
<proteinExistence type="predicted"/>
<dbReference type="Gene3D" id="2.60.40.1120">
    <property type="entry name" value="Carboxypeptidase-like, regulatory domain"/>
    <property type="match status" value="1"/>
</dbReference>
<dbReference type="AlphaFoldDB" id="A0A239D5R4"/>
<protein>
    <submittedName>
        <fullName evidence="8">Outer membrane protein OmpA</fullName>
    </submittedName>
</protein>
<dbReference type="Proteomes" id="UP000198379">
    <property type="component" value="Unassembled WGS sequence"/>
</dbReference>
<keyword evidence="4" id="KW-0802">TPR repeat</keyword>
<dbReference type="InterPro" id="IPR011042">
    <property type="entry name" value="6-blade_b-propeller_TolB-like"/>
</dbReference>
<evidence type="ECO:0000313" key="9">
    <source>
        <dbReference type="Proteomes" id="UP000198379"/>
    </source>
</evidence>
<dbReference type="InterPro" id="IPR019734">
    <property type="entry name" value="TPR_rpt"/>
</dbReference>
<evidence type="ECO:0000256" key="2">
    <source>
        <dbReference type="ARBA" id="ARBA00023136"/>
    </source>
</evidence>
<gene>
    <name evidence="8" type="ORF">SAMN06265376_1102</name>
</gene>
<dbReference type="SUPFAM" id="SSF82171">
    <property type="entry name" value="DPP6 N-terminal domain-like"/>
    <property type="match status" value="1"/>
</dbReference>